<keyword evidence="1" id="KW-1003">Cell membrane</keyword>
<dbReference type="InterPro" id="IPR008691">
    <property type="entry name" value="LpqH"/>
</dbReference>
<keyword evidence="2" id="KW-0732">Signal</keyword>
<dbReference type="Pfam" id="PF05481">
    <property type="entry name" value="Myco_19_kDa"/>
    <property type="match status" value="1"/>
</dbReference>
<evidence type="ECO:0000256" key="5">
    <source>
        <dbReference type="ARBA" id="ARBA00023288"/>
    </source>
</evidence>
<dbReference type="eggNOG" id="ENOG503299V">
    <property type="taxonomic scope" value="Bacteria"/>
</dbReference>
<evidence type="ECO:0000256" key="4">
    <source>
        <dbReference type="ARBA" id="ARBA00023139"/>
    </source>
</evidence>
<dbReference type="EMBL" id="CP003053">
    <property type="protein sequence ID" value="AFM16448.1"/>
    <property type="molecule type" value="Genomic_DNA"/>
</dbReference>
<dbReference type="KEGG" id="mcb:Mycch_1654"/>
<reference evidence="6 7" key="1">
    <citation type="submission" date="2012-06" db="EMBL/GenBank/DDBJ databases">
        <title>Complete sequence of chromosome of Mycobacterium chubuense NBB4.</title>
        <authorList>
            <consortium name="US DOE Joint Genome Institute"/>
            <person name="Lucas S."/>
            <person name="Han J."/>
            <person name="Lapidus A."/>
            <person name="Cheng J.-F."/>
            <person name="Goodwin L."/>
            <person name="Pitluck S."/>
            <person name="Peters L."/>
            <person name="Mikhailova N."/>
            <person name="Teshima H."/>
            <person name="Detter J.C."/>
            <person name="Han C."/>
            <person name="Tapia R."/>
            <person name="Land M."/>
            <person name="Hauser L."/>
            <person name="Kyrpides N."/>
            <person name="Ivanova N."/>
            <person name="Pagani I."/>
            <person name="Mattes T."/>
            <person name="Holmes A."/>
            <person name="Rutledge P."/>
            <person name="Paulsen I."/>
            <person name="Coleman N."/>
            <person name="Woyke T."/>
        </authorList>
    </citation>
    <scope>NUCLEOTIDE SEQUENCE [LARGE SCALE GENOMIC DNA]</scope>
    <source>
        <strain evidence="6 7">NBB4</strain>
    </source>
</reference>
<sequence length="145" mass="15756" precursor="true">MGVRDSLAARCGIGLMAVGVLAIAGCGRDYKALDTHTARVWIDGHEIGEHPRIRCVQDQWVWHIETLQKNPGFTAQIVTGDSVTPRAVQIQDLGGFTGSFWDTTVGSAQAQLDHRTFTVTGVAKGSFRQAPAKTTTARFEIRTDC</sequence>
<protein>
    <recommendedName>
        <fullName evidence="8">Lipoprotein LppE</fullName>
    </recommendedName>
</protein>
<dbReference type="AlphaFoldDB" id="I4BGP1"/>
<evidence type="ECO:0000313" key="7">
    <source>
        <dbReference type="Proteomes" id="UP000006057"/>
    </source>
</evidence>
<keyword evidence="3" id="KW-0472">Membrane</keyword>
<organism evidence="6 7">
    <name type="scientific">Mycolicibacterium chubuense (strain NBB4)</name>
    <name type="common">Mycobacterium chubuense</name>
    <dbReference type="NCBI Taxonomy" id="710421"/>
    <lineage>
        <taxon>Bacteria</taxon>
        <taxon>Bacillati</taxon>
        <taxon>Actinomycetota</taxon>
        <taxon>Actinomycetes</taxon>
        <taxon>Mycobacteriales</taxon>
        <taxon>Mycobacteriaceae</taxon>
        <taxon>Mycolicibacterium</taxon>
    </lineage>
</organism>
<evidence type="ECO:0000313" key="6">
    <source>
        <dbReference type="EMBL" id="AFM16448.1"/>
    </source>
</evidence>
<gene>
    <name evidence="6" type="ordered locus">Mycch_1654</name>
</gene>
<keyword evidence="7" id="KW-1185">Reference proteome</keyword>
<accession>I4BGP1</accession>
<dbReference type="Proteomes" id="UP000006057">
    <property type="component" value="Chromosome"/>
</dbReference>
<name>I4BGP1_MYCCN</name>
<evidence type="ECO:0008006" key="8">
    <source>
        <dbReference type="Google" id="ProtNLM"/>
    </source>
</evidence>
<evidence type="ECO:0000256" key="3">
    <source>
        <dbReference type="ARBA" id="ARBA00023136"/>
    </source>
</evidence>
<dbReference type="PATRIC" id="fig|710421.3.peg.1656"/>
<dbReference type="HOGENOM" id="CLU_131476_0_0_11"/>
<dbReference type="PROSITE" id="PS51257">
    <property type="entry name" value="PROKAR_LIPOPROTEIN"/>
    <property type="match status" value="1"/>
</dbReference>
<proteinExistence type="predicted"/>
<dbReference type="GO" id="GO:0016020">
    <property type="term" value="C:membrane"/>
    <property type="evidence" value="ECO:0007669"/>
    <property type="project" value="InterPro"/>
</dbReference>
<keyword evidence="5" id="KW-0449">Lipoprotein</keyword>
<evidence type="ECO:0000256" key="2">
    <source>
        <dbReference type="ARBA" id="ARBA00022729"/>
    </source>
</evidence>
<evidence type="ECO:0000256" key="1">
    <source>
        <dbReference type="ARBA" id="ARBA00022475"/>
    </source>
</evidence>
<keyword evidence="4" id="KW-0564">Palmitate</keyword>